<comment type="similarity">
    <text evidence="6">Belongs to the binding-protein-dependent transport system permease family.</text>
</comment>
<keyword evidence="9" id="KW-1185">Reference proteome</keyword>
<dbReference type="GO" id="GO:0055085">
    <property type="term" value="P:transmembrane transport"/>
    <property type="evidence" value="ECO:0007669"/>
    <property type="project" value="InterPro"/>
</dbReference>
<evidence type="ECO:0000256" key="6">
    <source>
        <dbReference type="RuleBase" id="RU363032"/>
    </source>
</evidence>
<dbReference type="CDD" id="cd06261">
    <property type="entry name" value="TM_PBP2"/>
    <property type="match status" value="1"/>
</dbReference>
<name>A0A2M9D914_9MICO</name>
<dbReference type="InterPro" id="IPR051204">
    <property type="entry name" value="ABC_transp_perm/SBD"/>
</dbReference>
<dbReference type="Pfam" id="PF00528">
    <property type="entry name" value="BPD_transp_1"/>
    <property type="match status" value="1"/>
</dbReference>
<dbReference type="PANTHER" id="PTHR30177:SF33">
    <property type="entry name" value="POSSIBLE OSMOPROTECTANT (GLYCINE BETAINE_CARNITINE_CHOLINE_L-PROLINE) TRANSPORT INTEGRAL MEMBRANE PROTEIN ABC TRANSPORTER PROZ"/>
    <property type="match status" value="1"/>
</dbReference>
<dbReference type="AlphaFoldDB" id="A0A2M9D914"/>
<evidence type="ECO:0000256" key="4">
    <source>
        <dbReference type="ARBA" id="ARBA00022989"/>
    </source>
</evidence>
<comment type="subcellular location">
    <subcellularLocation>
        <location evidence="6">Cell membrane</location>
        <topology evidence="6">Multi-pass membrane protein</topology>
    </subcellularLocation>
    <subcellularLocation>
        <location evidence="1">Membrane</location>
        <topology evidence="1">Multi-pass membrane protein</topology>
    </subcellularLocation>
</comment>
<dbReference type="GO" id="GO:0031460">
    <property type="term" value="P:glycine betaine transport"/>
    <property type="evidence" value="ECO:0007669"/>
    <property type="project" value="TreeGrafter"/>
</dbReference>
<keyword evidence="3 6" id="KW-0812">Transmembrane</keyword>
<evidence type="ECO:0000256" key="3">
    <source>
        <dbReference type="ARBA" id="ARBA00022692"/>
    </source>
</evidence>
<evidence type="ECO:0000256" key="2">
    <source>
        <dbReference type="ARBA" id="ARBA00022448"/>
    </source>
</evidence>
<feature type="transmembrane region" description="Helical" evidence="6">
    <location>
        <begin position="161"/>
        <end position="181"/>
    </location>
</feature>
<sequence>MNFLIEAVQWLFSPERLEGSNPIPLRLEEHLFYTFFSVIVAALIAIPLGFYIGHTGKGRDFAVGLSGAARALPSFGLILLLVLLIGVTQVQLQLAAITAFVLLAIPSILAGAYAGIEAVDRRVIDAARAVGMTEWQILWKVEVPLGLPLLIGGLRAATLQVVATATLAAYVGLGGLGIYIFRGLPLQRYDEMLGSALLIAALALVLDGIFALIQQFAVPRGVSAGRAKDVRTSSTRRRAVAAKPAQERRG</sequence>
<evidence type="ECO:0000259" key="7">
    <source>
        <dbReference type="PROSITE" id="PS50928"/>
    </source>
</evidence>
<proteinExistence type="inferred from homology"/>
<dbReference type="EMBL" id="PGFH01000001">
    <property type="protein sequence ID" value="PJJ82150.1"/>
    <property type="molecule type" value="Genomic_DNA"/>
</dbReference>
<evidence type="ECO:0000313" key="8">
    <source>
        <dbReference type="EMBL" id="PJJ82150.1"/>
    </source>
</evidence>
<reference evidence="8 9" key="1">
    <citation type="submission" date="2017-11" db="EMBL/GenBank/DDBJ databases">
        <title>Genomic Encyclopedia of Archaeal and Bacterial Type Strains, Phase II (KMG-II): From Individual Species to Whole Genera.</title>
        <authorList>
            <person name="Goeker M."/>
        </authorList>
    </citation>
    <scope>NUCLEOTIDE SEQUENCE [LARGE SCALE GENOMIC DNA]</scope>
    <source>
        <strain evidence="8 9">DSM 16400</strain>
    </source>
</reference>
<evidence type="ECO:0000256" key="1">
    <source>
        <dbReference type="ARBA" id="ARBA00004141"/>
    </source>
</evidence>
<evidence type="ECO:0000256" key="5">
    <source>
        <dbReference type="ARBA" id="ARBA00023136"/>
    </source>
</evidence>
<keyword evidence="5 6" id="KW-0472">Membrane</keyword>
<dbReference type="SUPFAM" id="SSF161098">
    <property type="entry name" value="MetI-like"/>
    <property type="match status" value="1"/>
</dbReference>
<feature type="transmembrane region" description="Helical" evidence="6">
    <location>
        <begin position="31"/>
        <end position="53"/>
    </location>
</feature>
<feature type="transmembrane region" description="Helical" evidence="6">
    <location>
        <begin position="65"/>
        <end position="88"/>
    </location>
</feature>
<feature type="transmembrane region" description="Helical" evidence="6">
    <location>
        <begin position="94"/>
        <end position="116"/>
    </location>
</feature>
<organism evidence="8 9">
    <name type="scientific">Salinibacterium amurskyense</name>
    <dbReference type="NCBI Taxonomy" id="205941"/>
    <lineage>
        <taxon>Bacteria</taxon>
        <taxon>Bacillati</taxon>
        <taxon>Actinomycetota</taxon>
        <taxon>Actinomycetes</taxon>
        <taxon>Micrococcales</taxon>
        <taxon>Microbacteriaceae</taxon>
        <taxon>Salinibacterium</taxon>
    </lineage>
</organism>
<feature type="domain" description="ABC transmembrane type-1" evidence="7">
    <location>
        <begin position="27"/>
        <end position="210"/>
    </location>
</feature>
<feature type="transmembrane region" description="Helical" evidence="6">
    <location>
        <begin position="193"/>
        <end position="213"/>
    </location>
</feature>
<dbReference type="Gene3D" id="1.10.3720.10">
    <property type="entry name" value="MetI-like"/>
    <property type="match status" value="1"/>
</dbReference>
<accession>A0A2M9D914</accession>
<dbReference type="InterPro" id="IPR035906">
    <property type="entry name" value="MetI-like_sf"/>
</dbReference>
<comment type="caution">
    <text evidence="8">The sequence shown here is derived from an EMBL/GenBank/DDBJ whole genome shotgun (WGS) entry which is preliminary data.</text>
</comment>
<dbReference type="PANTHER" id="PTHR30177">
    <property type="entry name" value="GLYCINE BETAINE/L-PROLINE TRANSPORT SYSTEM PERMEASE PROTEIN PROW"/>
    <property type="match status" value="1"/>
</dbReference>
<keyword evidence="4 6" id="KW-1133">Transmembrane helix</keyword>
<dbReference type="InterPro" id="IPR000515">
    <property type="entry name" value="MetI-like"/>
</dbReference>
<keyword evidence="2 6" id="KW-0813">Transport</keyword>
<evidence type="ECO:0000313" key="9">
    <source>
        <dbReference type="Proteomes" id="UP000231742"/>
    </source>
</evidence>
<dbReference type="RefSeq" id="WP_100388774.1">
    <property type="nucleotide sequence ID" value="NZ_BMZU01000001.1"/>
</dbReference>
<dbReference type="Proteomes" id="UP000231742">
    <property type="component" value="Unassembled WGS sequence"/>
</dbReference>
<dbReference type="OrthoDB" id="5244012at2"/>
<protein>
    <submittedName>
        <fullName evidence="8">Osmoprotectant transport system permease protein</fullName>
    </submittedName>
</protein>
<dbReference type="PROSITE" id="PS50928">
    <property type="entry name" value="ABC_TM1"/>
    <property type="match status" value="1"/>
</dbReference>
<gene>
    <name evidence="8" type="ORF">CLV85_1341</name>
</gene>
<dbReference type="GO" id="GO:0005886">
    <property type="term" value="C:plasma membrane"/>
    <property type="evidence" value="ECO:0007669"/>
    <property type="project" value="UniProtKB-SubCell"/>
</dbReference>